<evidence type="ECO:0000256" key="3">
    <source>
        <dbReference type="ARBA" id="ARBA00022691"/>
    </source>
</evidence>
<keyword evidence="1" id="KW-0489">Methyltransferase</keyword>
<dbReference type="Gene3D" id="3.40.50.150">
    <property type="entry name" value="Vaccinia Virus protein VP39"/>
    <property type="match status" value="1"/>
</dbReference>
<evidence type="ECO:0000313" key="6">
    <source>
        <dbReference type="Proteomes" id="UP000433876"/>
    </source>
</evidence>
<dbReference type="Proteomes" id="UP000433876">
    <property type="component" value="Unassembled WGS sequence"/>
</dbReference>
<dbReference type="GO" id="GO:0032259">
    <property type="term" value="P:methylation"/>
    <property type="evidence" value="ECO:0007669"/>
    <property type="project" value="UniProtKB-KW"/>
</dbReference>
<feature type="domain" description="Methyltransferase type 11" evidence="4">
    <location>
        <begin position="48"/>
        <end position="152"/>
    </location>
</feature>
<evidence type="ECO:0000313" key="5">
    <source>
        <dbReference type="EMBL" id="KAA8633912.1"/>
    </source>
</evidence>
<dbReference type="GO" id="GO:0008757">
    <property type="term" value="F:S-adenosylmethionine-dependent methyltransferase activity"/>
    <property type="evidence" value="ECO:0007669"/>
    <property type="project" value="InterPro"/>
</dbReference>
<dbReference type="AlphaFoldDB" id="A0A8S9A0Q0"/>
<comment type="caution">
    <text evidence="5">The sequence shown here is derived from an EMBL/GenBank/DDBJ whole genome shotgun (WGS) entry which is preliminary data.</text>
</comment>
<accession>A0A8S9A0Q0</accession>
<keyword evidence="2" id="KW-0808">Transferase</keyword>
<dbReference type="PANTHER" id="PTHR43464">
    <property type="entry name" value="METHYLTRANSFERASE"/>
    <property type="match status" value="1"/>
</dbReference>
<dbReference type="SUPFAM" id="SSF53335">
    <property type="entry name" value="S-adenosyl-L-methionine-dependent methyltransferases"/>
    <property type="match status" value="1"/>
</dbReference>
<dbReference type="EMBL" id="NMPR01000030">
    <property type="protein sequence ID" value="KAA8633912.1"/>
    <property type="molecule type" value="Genomic_DNA"/>
</dbReference>
<dbReference type="PANTHER" id="PTHR43464:SF19">
    <property type="entry name" value="UBIQUINONE BIOSYNTHESIS O-METHYLTRANSFERASE, MITOCHONDRIAL"/>
    <property type="match status" value="1"/>
</dbReference>
<evidence type="ECO:0000259" key="4">
    <source>
        <dbReference type="Pfam" id="PF08241"/>
    </source>
</evidence>
<dbReference type="InterPro" id="IPR029063">
    <property type="entry name" value="SAM-dependent_MTases_sf"/>
</dbReference>
<dbReference type="OMA" id="RPLHAMT"/>
<protein>
    <recommendedName>
        <fullName evidence="4">Methyltransferase type 11 domain-containing protein</fullName>
    </recommendedName>
</protein>
<keyword evidence="3" id="KW-0949">S-adenosyl-L-methionine</keyword>
<evidence type="ECO:0000256" key="1">
    <source>
        <dbReference type="ARBA" id="ARBA00022603"/>
    </source>
</evidence>
<dbReference type="VEuPathDB" id="FungiDB:SMAC_00685"/>
<proteinExistence type="predicted"/>
<reference evidence="5 6" key="1">
    <citation type="submission" date="2017-07" db="EMBL/GenBank/DDBJ databases">
        <title>Genome sequence of the Sordaria macrospora wild type strain R19027.</title>
        <authorList>
            <person name="Nowrousian M."/>
            <person name="Teichert I."/>
            <person name="Kueck U."/>
        </authorList>
    </citation>
    <scope>NUCLEOTIDE SEQUENCE [LARGE SCALE GENOMIC DNA]</scope>
    <source>
        <strain evidence="5 6">R19027</strain>
        <tissue evidence="5">Mycelium</tissue>
    </source>
</reference>
<organism evidence="5 6">
    <name type="scientific">Sordaria macrospora</name>
    <dbReference type="NCBI Taxonomy" id="5147"/>
    <lineage>
        <taxon>Eukaryota</taxon>
        <taxon>Fungi</taxon>
        <taxon>Dikarya</taxon>
        <taxon>Ascomycota</taxon>
        <taxon>Pezizomycotina</taxon>
        <taxon>Sordariomycetes</taxon>
        <taxon>Sordariomycetidae</taxon>
        <taxon>Sordariales</taxon>
        <taxon>Sordariaceae</taxon>
        <taxon>Sordaria</taxon>
    </lineage>
</organism>
<evidence type="ECO:0000256" key="2">
    <source>
        <dbReference type="ARBA" id="ARBA00022679"/>
    </source>
</evidence>
<dbReference type="CDD" id="cd02440">
    <property type="entry name" value="AdoMet_MTases"/>
    <property type="match status" value="1"/>
</dbReference>
<name>A0A8S9A0Q0_SORMA</name>
<sequence>MSQNIYDSIPFFESYSKYPRMEKGLAGASEWPLLETMLPPSLVSKTVLDLGCGDGWFSRWALDQGAKAVCAMDVSKNMLSRARALSPPDQYSGITFRQVDMDIEVLSEKLDPEEEAAYDVAFSGLALHYLVNLEAALRQVFRSLSPGGLFVFSVEHPIFTAPQRPGFNKKTGAGAAQGQQDWPLSSYFAEGEREVNWLGAPVRKQHRTISSYLKALRTVGFEVVVVDEWGVSEDDSRKHPDWPNDGGIPRFLLISAMKRVDAADSL</sequence>
<dbReference type="Pfam" id="PF08241">
    <property type="entry name" value="Methyltransf_11"/>
    <property type="match status" value="1"/>
</dbReference>
<gene>
    <name evidence="5" type="ORF">SMACR_00685</name>
</gene>
<dbReference type="InterPro" id="IPR013216">
    <property type="entry name" value="Methyltransf_11"/>
</dbReference>